<dbReference type="PANTHER" id="PTHR30055">
    <property type="entry name" value="HTH-TYPE TRANSCRIPTIONAL REGULATOR RUTR"/>
    <property type="match status" value="1"/>
</dbReference>
<dbReference type="Proteomes" id="UP000000333">
    <property type="component" value="Chromosome"/>
</dbReference>
<evidence type="ECO:0000256" key="2">
    <source>
        <dbReference type="ARBA" id="ARBA00023125"/>
    </source>
</evidence>
<feature type="domain" description="HTH tetR-type" evidence="5">
    <location>
        <begin position="68"/>
        <end position="128"/>
    </location>
</feature>
<protein>
    <submittedName>
        <fullName evidence="6">Transcriptional regulator, TetR family</fullName>
    </submittedName>
</protein>
<dbReference type="SUPFAM" id="SSF46689">
    <property type="entry name" value="Homeodomain-like"/>
    <property type="match status" value="1"/>
</dbReference>
<sequence>MGAIIATGRRTVKGWDVSLVRESAAKQATTEIVGEVRSARKVAHAALETRLVRQHVRLHGPSKTRKGQATRDRIMTAAGELMIEHGGTDFQMSEVSSRCRMSKGALYYYFADKDELIQAIFSAESDDLLASMEKLVSEAATARDALSGLCAEFGRRLRTGSPLALAMTRELAGTKDAVLPDVSGKLSRTITIIAAQLERAKAEGMVAPQVDSELAASYVTGGFLVTSLVSAGTNRLADKDALAESLFDLTMGGVGLPGGHARG</sequence>
<dbReference type="InterPro" id="IPR001647">
    <property type="entry name" value="HTH_TetR"/>
</dbReference>
<evidence type="ECO:0000313" key="7">
    <source>
        <dbReference type="Proteomes" id="UP000000333"/>
    </source>
</evidence>
<dbReference type="SUPFAM" id="SSF48498">
    <property type="entry name" value="Tetracyclin repressor-like, C-terminal domain"/>
    <property type="match status" value="1"/>
</dbReference>
<dbReference type="Gene3D" id="1.10.10.60">
    <property type="entry name" value="Homeodomain-like"/>
    <property type="match status" value="1"/>
</dbReference>
<dbReference type="Pfam" id="PF00440">
    <property type="entry name" value="TetR_N"/>
    <property type="match status" value="1"/>
</dbReference>
<feature type="DNA-binding region" description="H-T-H motif" evidence="4">
    <location>
        <begin position="91"/>
        <end position="110"/>
    </location>
</feature>
<organism evidence="6 7">
    <name type="scientific">Olsenella uli (strain ATCC 49627 / DSM 7084 / CCUG 31166 / CIP 109912 / JCM 12494 / LMG 11480 / NCIMB 702895 / VPI D76D-27C)</name>
    <name type="common">Lactobacillus uli</name>
    <dbReference type="NCBI Taxonomy" id="633147"/>
    <lineage>
        <taxon>Bacteria</taxon>
        <taxon>Bacillati</taxon>
        <taxon>Actinomycetota</taxon>
        <taxon>Coriobacteriia</taxon>
        <taxon>Coriobacteriales</taxon>
        <taxon>Atopobiaceae</taxon>
        <taxon>Olsenella</taxon>
    </lineage>
</organism>
<keyword evidence="2 4" id="KW-0238">DNA-binding</keyword>
<dbReference type="PRINTS" id="PR00455">
    <property type="entry name" value="HTHTETR"/>
</dbReference>
<dbReference type="Gene3D" id="1.10.357.10">
    <property type="entry name" value="Tetracycline Repressor, domain 2"/>
    <property type="match status" value="1"/>
</dbReference>
<keyword evidence="3" id="KW-0804">Transcription</keyword>
<dbReference type="InterPro" id="IPR050109">
    <property type="entry name" value="HTH-type_TetR-like_transc_reg"/>
</dbReference>
<evidence type="ECO:0000259" key="5">
    <source>
        <dbReference type="PROSITE" id="PS50977"/>
    </source>
</evidence>
<evidence type="ECO:0000256" key="3">
    <source>
        <dbReference type="ARBA" id="ARBA00023163"/>
    </source>
</evidence>
<accession>E1QVN2</accession>
<gene>
    <name evidence="6" type="ordered locus">Olsu_1075</name>
</gene>
<dbReference type="EMBL" id="CP002106">
    <property type="protein sequence ID" value="ADK68185.1"/>
    <property type="molecule type" value="Genomic_DNA"/>
</dbReference>
<dbReference type="GO" id="GO:0000976">
    <property type="term" value="F:transcription cis-regulatory region binding"/>
    <property type="evidence" value="ECO:0007669"/>
    <property type="project" value="TreeGrafter"/>
</dbReference>
<proteinExistence type="predicted"/>
<name>E1QVN2_OLSUV</name>
<dbReference type="STRING" id="633147.Olsu_1075"/>
<keyword evidence="7" id="KW-1185">Reference proteome</keyword>
<reference evidence="6 7" key="1">
    <citation type="journal article" date="2010" name="Stand. Genomic Sci.">
        <title>Complete genome sequence of Olsenella uli type strain (VPI D76D-27C).</title>
        <authorList>
            <person name="Goker M."/>
            <person name="Held B."/>
            <person name="Lucas S."/>
            <person name="Nolan M."/>
            <person name="Yasawong M."/>
            <person name="Glavina Del Rio T."/>
            <person name="Tice H."/>
            <person name="Cheng J.F."/>
            <person name="Bruce D."/>
            <person name="Detter J.C."/>
            <person name="Tapia R."/>
            <person name="Han C."/>
            <person name="Goodwin L."/>
            <person name="Pitluck S."/>
            <person name="Liolios K."/>
            <person name="Ivanova N."/>
            <person name="Mavromatis K."/>
            <person name="Mikhailova N."/>
            <person name="Pati A."/>
            <person name="Chen A."/>
            <person name="Palaniappan K."/>
            <person name="Land M."/>
            <person name="Hauser L."/>
            <person name="Chang Y.J."/>
            <person name="Jeffries C.D."/>
            <person name="Rohde M."/>
            <person name="Sikorski J."/>
            <person name="Pukall R."/>
            <person name="Woyke T."/>
            <person name="Bristow J."/>
            <person name="Eisen J.A."/>
            <person name="Markowitz V."/>
            <person name="Hugenholtz P."/>
            <person name="Kyrpides N.C."/>
            <person name="Klenk H.P."/>
            <person name="Lapidus A."/>
        </authorList>
    </citation>
    <scope>NUCLEOTIDE SEQUENCE [LARGE SCALE GENOMIC DNA]</scope>
    <source>
        <strain evidence="7">ATCC 49627 / DSM 7084 / CIP 109912 / JCM 12494 / NCIMB 702895 / VPI D76D-27C</strain>
    </source>
</reference>
<dbReference type="PANTHER" id="PTHR30055:SF234">
    <property type="entry name" value="HTH-TYPE TRANSCRIPTIONAL REGULATOR BETI"/>
    <property type="match status" value="1"/>
</dbReference>
<dbReference type="AlphaFoldDB" id="E1QVN2"/>
<dbReference type="InterPro" id="IPR009057">
    <property type="entry name" value="Homeodomain-like_sf"/>
</dbReference>
<dbReference type="HOGENOM" id="CLU_069356_12_2_11"/>
<dbReference type="OrthoDB" id="3186364at2"/>
<keyword evidence="1" id="KW-0805">Transcription regulation</keyword>
<dbReference type="PROSITE" id="PS50977">
    <property type="entry name" value="HTH_TETR_2"/>
    <property type="match status" value="1"/>
</dbReference>
<dbReference type="eggNOG" id="COG1309">
    <property type="taxonomic scope" value="Bacteria"/>
</dbReference>
<evidence type="ECO:0000256" key="4">
    <source>
        <dbReference type="PROSITE-ProRule" id="PRU00335"/>
    </source>
</evidence>
<dbReference type="KEGG" id="ols:Olsu_1075"/>
<dbReference type="PATRIC" id="fig|633147.7.peg.469"/>
<dbReference type="InterPro" id="IPR036271">
    <property type="entry name" value="Tet_transcr_reg_TetR-rel_C_sf"/>
</dbReference>
<dbReference type="GO" id="GO:0003700">
    <property type="term" value="F:DNA-binding transcription factor activity"/>
    <property type="evidence" value="ECO:0007669"/>
    <property type="project" value="TreeGrafter"/>
</dbReference>
<evidence type="ECO:0000256" key="1">
    <source>
        <dbReference type="ARBA" id="ARBA00023015"/>
    </source>
</evidence>
<evidence type="ECO:0000313" key="6">
    <source>
        <dbReference type="EMBL" id="ADK68185.1"/>
    </source>
</evidence>